<feature type="region of interest" description="Disordered" evidence="1">
    <location>
        <begin position="153"/>
        <end position="174"/>
    </location>
</feature>
<protein>
    <submittedName>
        <fullName evidence="2">Uncharacterized protein</fullName>
    </submittedName>
</protein>
<evidence type="ECO:0000313" key="2">
    <source>
        <dbReference type="EMBL" id="KAH6658623.1"/>
    </source>
</evidence>
<feature type="compositionally biased region" description="Pro residues" evidence="1">
    <location>
        <begin position="162"/>
        <end position="173"/>
    </location>
</feature>
<comment type="caution">
    <text evidence="2">The sequence shown here is derived from an EMBL/GenBank/DDBJ whole genome shotgun (WGS) entry which is preliminary data.</text>
</comment>
<organism evidence="2 3">
    <name type="scientific">Truncatella angustata</name>
    <dbReference type="NCBI Taxonomy" id="152316"/>
    <lineage>
        <taxon>Eukaryota</taxon>
        <taxon>Fungi</taxon>
        <taxon>Dikarya</taxon>
        <taxon>Ascomycota</taxon>
        <taxon>Pezizomycotina</taxon>
        <taxon>Sordariomycetes</taxon>
        <taxon>Xylariomycetidae</taxon>
        <taxon>Amphisphaeriales</taxon>
        <taxon>Sporocadaceae</taxon>
        <taxon>Truncatella</taxon>
    </lineage>
</organism>
<dbReference type="EMBL" id="JAGPXC010000002">
    <property type="protein sequence ID" value="KAH6658623.1"/>
    <property type="molecule type" value="Genomic_DNA"/>
</dbReference>
<gene>
    <name evidence="2" type="ORF">BKA67DRAFT_533754</name>
</gene>
<evidence type="ECO:0000256" key="1">
    <source>
        <dbReference type="SAM" id="MobiDB-lite"/>
    </source>
</evidence>
<dbReference type="GeneID" id="70128643"/>
<sequence length="193" mass="21878">MPTFSCRVQNSDHTGIPYTIVYITFFSIQENQWAQLKGITDLNGNIRLWTYHNKKMETSHTILQPSITQGIITLAADNRFNPPIAQDIGIELWRYGSYSIVFELSESLQKCTVQRSLNKNGFVPYLENYKFHAADKGGPSKLLPSIMIQEPSELPCSEDSRPPSPSALPPPLLPDIIQRRKDVTRLSASQTWL</sequence>
<dbReference type="Proteomes" id="UP000758603">
    <property type="component" value="Unassembled WGS sequence"/>
</dbReference>
<dbReference type="AlphaFoldDB" id="A0A9P9A1S0"/>
<dbReference type="RefSeq" id="XP_045962857.1">
    <property type="nucleotide sequence ID" value="XM_046099751.1"/>
</dbReference>
<accession>A0A9P9A1S0</accession>
<reference evidence="2" key="1">
    <citation type="journal article" date="2021" name="Nat. Commun.">
        <title>Genetic determinants of endophytism in the Arabidopsis root mycobiome.</title>
        <authorList>
            <person name="Mesny F."/>
            <person name="Miyauchi S."/>
            <person name="Thiergart T."/>
            <person name="Pickel B."/>
            <person name="Atanasova L."/>
            <person name="Karlsson M."/>
            <person name="Huettel B."/>
            <person name="Barry K.W."/>
            <person name="Haridas S."/>
            <person name="Chen C."/>
            <person name="Bauer D."/>
            <person name="Andreopoulos W."/>
            <person name="Pangilinan J."/>
            <person name="LaButti K."/>
            <person name="Riley R."/>
            <person name="Lipzen A."/>
            <person name="Clum A."/>
            <person name="Drula E."/>
            <person name="Henrissat B."/>
            <person name="Kohler A."/>
            <person name="Grigoriev I.V."/>
            <person name="Martin F.M."/>
            <person name="Hacquard S."/>
        </authorList>
    </citation>
    <scope>NUCLEOTIDE SEQUENCE</scope>
    <source>
        <strain evidence="2">MPI-SDFR-AT-0073</strain>
    </source>
</reference>
<evidence type="ECO:0000313" key="3">
    <source>
        <dbReference type="Proteomes" id="UP000758603"/>
    </source>
</evidence>
<proteinExistence type="predicted"/>
<keyword evidence="3" id="KW-1185">Reference proteome</keyword>
<name>A0A9P9A1S0_9PEZI</name>